<name>A0ABW7Z9H4_9ACTN</name>
<keyword evidence="2" id="KW-0732">Signal</keyword>
<feature type="chain" id="PRO_5046716790" evidence="2">
    <location>
        <begin position="23"/>
        <end position="289"/>
    </location>
</feature>
<gene>
    <name evidence="3" type="ORF">ACIBG2_42450</name>
</gene>
<dbReference type="Proteomes" id="UP001612741">
    <property type="component" value="Unassembled WGS sequence"/>
</dbReference>
<reference evidence="3 4" key="1">
    <citation type="submission" date="2024-10" db="EMBL/GenBank/DDBJ databases">
        <title>The Natural Products Discovery Center: Release of the First 8490 Sequenced Strains for Exploring Actinobacteria Biosynthetic Diversity.</title>
        <authorList>
            <person name="Kalkreuter E."/>
            <person name="Kautsar S.A."/>
            <person name="Yang D."/>
            <person name="Bader C.D."/>
            <person name="Teijaro C.N."/>
            <person name="Fluegel L."/>
            <person name="Davis C.M."/>
            <person name="Simpson J.R."/>
            <person name="Lauterbach L."/>
            <person name="Steele A.D."/>
            <person name="Gui C."/>
            <person name="Meng S."/>
            <person name="Li G."/>
            <person name="Viehrig K."/>
            <person name="Ye F."/>
            <person name="Su P."/>
            <person name="Kiefer A.F."/>
            <person name="Nichols A."/>
            <person name="Cepeda A.J."/>
            <person name="Yan W."/>
            <person name="Fan B."/>
            <person name="Jiang Y."/>
            <person name="Adhikari A."/>
            <person name="Zheng C.-J."/>
            <person name="Schuster L."/>
            <person name="Cowan T.M."/>
            <person name="Smanski M.J."/>
            <person name="Chevrette M.G."/>
            <person name="De Carvalho L.P.S."/>
            <person name="Shen B."/>
        </authorList>
    </citation>
    <scope>NUCLEOTIDE SEQUENCE [LARGE SCALE GENOMIC DNA]</scope>
    <source>
        <strain evidence="3 4">NPDC050545</strain>
    </source>
</reference>
<dbReference type="EMBL" id="JBITGY010000013">
    <property type="protein sequence ID" value="MFI6504108.1"/>
    <property type="molecule type" value="Genomic_DNA"/>
</dbReference>
<comment type="caution">
    <text evidence="3">The sequence shown here is derived from an EMBL/GenBank/DDBJ whole genome shotgun (WGS) entry which is preliminary data.</text>
</comment>
<dbReference type="PROSITE" id="PS51257">
    <property type="entry name" value="PROKAR_LIPOPROTEIN"/>
    <property type="match status" value="1"/>
</dbReference>
<accession>A0ABW7Z9H4</accession>
<evidence type="ECO:0000313" key="3">
    <source>
        <dbReference type="EMBL" id="MFI6504108.1"/>
    </source>
</evidence>
<protein>
    <submittedName>
        <fullName evidence="3">Uncharacterized protein</fullName>
    </submittedName>
</protein>
<keyword evidence="4" id="KW-1185">Reference proteome</keyword>
<feature type="signal peptide" evidence="2">
    <location>
        <begin position="1"/>
        <end position="22"/>
    </location>
</feature>
<evidence type="ECO:0000256" key="2">
    <source>
        <dbReference type="SAM" id="SignalP"/>
    </source>
</evidence>
<dbReference type="RefSeq" id="WP_397089865.1">
    <property type="nucleotide sequence ID" value="NZ_JBITGY010000013.1"/>
</dbReference>
<sequence>MTNSRVPLIIAAALLAALTGCASSGGTEASAAPSADPANKQREQQAQLATCMKGKGFTYHPVVSMPELPDAIKQEMSGDYQGMKKYREKYGFGFAASLVYPNDGVGRISRSMAEGDTGDDPNAKVINGLPKAQREAYFNAMSACTLDMINKATGKRLKSMEEVGKAQSEMLKQIISREIDGDPKLVELAGAFGDCLKAKGYRVASQRPSEIARSTEGPFMEEFGKLARDGKNPTPAEARPLLQREIKAALDDLECGKDFHPVYRPKANAVYERAQFLPGVGMMSVTVAK</sequence>
<evidence type="ECO:0000313" key="4">
    <source>
        <dbReference type="Proteomes" id="UP001612741"/>
    </source>
</evidence>
<organism evidence="3 4">
    <name type="scientific">Nonomuraea typhae</name>
    <dbReference type="NCBI Taxonomy" id="2603600"/>
    <lineage>
        <taxon>Bacteria</taxon>
        <taxon>Bacillati</taxon>
        <taxon>Actinomycetota</taxon>
        <taxon>Actinomycetes</taxon>
        <taxon>Streptosporangiales</taxon>
        <taxon>Streptosporangiaceae</taxon>
        <taxon>Nonomuraea</taxon>
    </lineage>
</organism>
<proteinExistence type="predicted"/>
<feature type="region of interest" description="Disordered" evidence="1">
    <location>
        <begin position="26"/>
        <end position="45"/>
    </location>
</feature>
<evidence type="ECO:0000256" key="1">
    <source>
        <dbReference type="SAM" id="MobiDB-lite"/>
    </source>
</evidence>